<evidence type="ECO:0000256" key="1">
    <source>
        <dbReference type="ARBA" id="ARBA00009199"/>
    </source>
</evidence>
<dbReference type="SUPFAM" id="SSF75304">
    <property type="entry name" value="Amidase signature (AS) enzymes"/>
    <property type="match status" value="1"/>
</dbReference>
<dbReference type="PANTHER" id="PTHR11895">
    <property type="entry name" value="TRANSAMIDASE"/>
    <property type="match status" value="1"/>
</dbReference>
<feature type="region of interest" description="Disordered" evidence="2">
    <location>
        <begin position="110"/>
        <end position="133"/>
    </location>
</feature>
<comment type="similarity">
    <text evidence="1">Belongs to the amidase family.</text>
</comment>
<proteinExistence type="inferred from homology"/>
<dbReference type="InterPro" id="IPR036928">
    <property type="entry name" value="AS_sf"/>
</dbReference>
<dbReference type="InterPro" id="IPR000120">
    <property type="entry name" value="Amidase"/>
</dbReference>
<evidence type="ECO:0000313" key="4">
    <source>
        <dbReference type="EMBL" id="TKA10347.1"/>
    </source>
</evidence>
<dbReference type="PANTHER" id="PTHR11895:SF7">
    <property type="entry name" value="GLUTAMYL-TRNA(GLN) AMIDOTRANSFERASE SUBUNIT A, MITOCHONDRIAL"/>
    <property type="match status" value="1"/>
</dbReference>
<dbReference type="PROSITE" id="PS00571">
    <property type="entry name" value="AMIDASES"/>
    <property type="match status" value="1"/>
</dbReference>
<sequence length="441" mass="47085">MRSVLGRIDEADPEVNAYCTINERALADARAADTALAEGAAIGPLHGVPFSVKDLIPTAGLRTTLGSTAYQDWIPDQDDVSVERMRAAGALLLGKTNTRELGYGVVTDNALFGPTRNPRRPDRTAGGSSGGSAAAVAGGMGSLSLGNDGGGSLRVPAALCGVFTLKPTFGAVPLYPSCRLPTRAGLGSWETLESIGPITRTVEDAALVLETIAGFDQRDRHSIPTVMRGLRAGLDEGVSGLRIAWSPRLGQADVDPAVLELTTRAVDALARARLGCEVVDIDPPVGDLRELRRVFAATVARDSDLVGLRELAERHEVSEDLQELVRRDWTAETFTWAATRRQVLYDAVRSFMVDWDLLITPTTATTAFPIGLRWPEHSLGRDWSPFAFPFNLTGQPAASVPVGTTDDGLPVGLQIVGRRLADATVLRVAHLLEQTLATVRI</sequence>
<protein>
    <submittedName>
        <fullName evidence="4">Amidase</fullName>
    </submittedName>
</protein>
<dbReference type="OrthoDB" id="182039at2"/>
<dbReference type="EMBL" id="SUMC01000015">
    <property type="protein sequence ID" value="TKA10347.1"/>
    <property type="molecule type" value="Genomic_DNA"/>
</dbReference>
<evidence type="ECO:0000256" key="2">
    <source>
        <dbReference type="SAM" id="MobiDB-lite"/>
    </source>
</evidence>
<dbReference type="Gene3D" id="3.90.1300.10">
    <property type="entry name" value="Amidase signature (AS) domain"/>
    <property type="match status" value="1"/>
</dbReference>
<name>A0A4U0SQ39_9ACTN</name>
<reference evidence="4 5" key="1">
    <citation type="submission" date="2019-04" db="EMBL/GenBank/DDBJ databases">
        <title>Streptomyces oryziradicis sp. nov., a novel actinomycete isolated from rhizosphere soil of rice (Oryza sativa L.).</title>
        <authorList>
            <person name="Li C."/>
        </authorList>
    </citation>
    <scope>NUCLEOTIDE SEQUENCE [LARGE SCALE GENOMIC DNA]</scope>
    <source>
        <strain evidence="4 5">NEAU-C40</strain>
    </source>
</reference>
<dbReference type="Proteomes" id="UP000305778">
    <property type="component" value="Unassembled WGS sequence"/>
</dbReference>
<organism evidence="4 5">
    <name type="scientific">Actinacidiphila oryziradicis</name>
    <dbReference type="NCBI Taxonomy" id="2571141"/>
    <lineage>
        <taxon>Bacteria</taxon>
        <taxon>Bacillati</taxon>
        <taxon>Actinomycetota</taxon>
        <taxon>Actinomycetes</taxon>
        <taxon>Kitasatosporales</taxon>
        <taxon>Streptomycetaceae</taxon>
        <taxon>Actinacidiphila</taxon>
    </lineage>
</organism>
<keyword evidence="5" id="KW-1185">Reference proteome</keyword>
<evidence type="ECO:0000259" key="3">
    <source>
        <dbReference type="Pfam" id="PF01425"/>
    </source>
</evidence>
<comment type="caution">
    <text evidence="4">The sequence shown here is derived from an EMBL/GenBank/DDBJ whole genome shotgun (WGS) entry which is preliminary data.</text>
</comment>
<evidence type="ECO:0000313" key="5">
    <source>
        <dbReference type="Proteomes" id="UP000305778"/>
    </source>
</evidence>
<dbReference type="Pfam" id="PF01425">
    <property type="entry name" value="Amidase"/>
    <property type="match status" value="1"/>
</dbReference>
<dbReference type="AlphaFoldDB" id="A0A4U0SQ39"/>
<gene>
    <name evidence="4" type="ORF">FCI23_17685</name>
</gene>
<dbReference type="GO" id="GO:0003824">
    <property type="term" value="F:catalytic activity"/>
    <property type="evidence" value="ECO:0007669"/>
    <property type="project" value="InterPro"/>
</dbReference>
<dbReference type="InterPro" id="IPR020556">
    <property type="entry name" value="Amidase_CS"/>
</dbReference>
<feature type="domain" description="Amidase" evidence="3">
    <location>
        <begin position="2"/>
        <end position="426"/>
    </location>
</feature>
<dbReference type="InterPro" id="IPR023631">
    <property type="entry name" value="Amidase_dom"/>
</dbReference>
<accession>A0A4U0SQ39</accession>